<sequence>MGVDRITNAKGLRQALVARNEPVYFLQDNTEAAIGIKRPAKIYRAKRSQKHAGLKMSEAATAESPK</sequence>
<gene>
    <name evidence="2" type="ORF">O3P16_17795</name>
</gene>
<protein>
    <submittedName>
        <fullName evidence="2">Uncharacterized protein</fullName>
    </submittedName>
</protein>
<evidence type="ECO:0000313" key="3">
    <source>
        <dbReference type="Proteomes" id="UP001210231"/>
    </source>
</evidence>
<accession>A0ABT4UP99</accession>
<dbReference type="RefSeq" id="WP_407032999.1">
    <property type="nucleotide sequence ID" value="NZ_JAQGEF010000038.1"/>
</dbReference>
<dbReference type="Proteomes" id="UP001210231">
    <property type="component" value="Unassembled WGS sequence"/>
</dbReference>
<proteinExistence type="predicted"/>
<evidence type="ECO:0000313" key="2">
    <source>
        <dbReference type="EMBL" id="MDA3616669.1"/>
    </source>
</evidence>
<feature type="region of interest" description="Disordered" evidence="1">
    <location>
        <begin position="47"/>
        <end position="66"/>
    </location>
</feature>
<evidence type="ECO:0000256" key="1">
    <source>
        <dbReference type="SAM" id="MobiDB-lite"/>
    </source>
</evidence>
<organism evidence="2 3">
    <name type="scientific">Polluticaenibacter yanchengensis</name>
    <dbReference type="NCBI Taxonomy" id="3014562"/>
    <lineage>
        <taxon>Bacteria</taxon>
        <taxon>Pseudomonadati</taxon>
        <taxon>Bacteroidota</taxon>
        <taxon>Chitinophagia</taxon>
        <taxon>Chitinophagales</taxon>
        <taxon>Chitinophagaceae</taxon>
        <taxon>Polluticaenibacter</taxon>
    </lineage>
</organism>
<name>A0ABT4UP99_9BACT</name>
<reference evidence="2 3" key="1">
    <citation type="submission" date="2022-12" db="EMBL/GenBank/DDBJ databases">
        <title>Chitinophagaceae gen. sp. nov., a new member of the family Chitinophagaceae, isolated from soil in a chemical factory.</title>
        <authorList>
            <person name="Ke Z."/>
        </authorList>
    </citation>
    <scope>NUCLEOTIDE SEQUENCE [LARGE SCALE GENOMIC DNA]</scope>
    <source>
        <strain evidence="2 3">LY-5</strain>
    </source>
</reference>
<keyword evidence="3" id="KW-1185">Reference proteome</keyword>
<comment type="caution">
    <text evidence="2">The sequence shown here is derived from an EMBL/GenBank/DDBJ whole genome shotgun (WGS) entry which is preliminary data.</text>
</comment>
<dbReference type="EMBL" id="JAQGEF010000038">
    <property type="protein sequence ID" value="MDA3616669.1"/>
    <property type="molecule type" value="Genomic_DNA"/>
</dbReference>